<comment type="caution">
    <text evidence="6">The sequence shown here is derived from an EMBL/GenBank/DDBJ whole genome shotgun (WGS) entry which is preliminary data.</text>
</comment>
<accession>A0ABV0IRT5</accession>
<feature type="domain" description="HTH lysR-type" evidence="5">
    <location>
        <begin position="11"/>
        <end position="68"/>
    </location>
</feature>
<evidence type="ECO:0000259" key="5">
    <source>
        <dbReference type="PROSITE" id="PS50931"/>
    </source>
</evidence>
<gene>
    <name evidence="6" type="ORF">ABI908_07700</name>
</gene>
<sequence>MKSALGQVSDFDIRLLRLFRAVAECGGFSAAEGVLGISRSAISLQMGDLEKRLGIRLCQRGRAGFALTDEGREVLRASQTLLAALEDFRGEVNLLHRQLRGELNIGIVNNLVTLPRMRVTGALKALSEQGPEVKISIGMMTPSDIETGLLDGQLHAGVVPLIQPLSGLDYLPLYDERSQLYCSREHPLFSRPDADMSEADLAAANAVAPGYRLPPQAQALQQRLTPAATASDREGIAFLILSGRYIGYLPDHFAAAWVAQGMMRPLRPDICHYDAPLALAVRRGRRANLVLERFLQELERYPA</sequence>
<dbReference type="InterPro" id="IPR036388">
    <property type="entry name" value="WH-like_DNA-bd_sf"/>
</dbReference>
<dbReference type="Pfam" id="PF00126">
    <property type="entry name" value="HTH_1"/>
    <property type="match status" value="1"/>
</dbReference>
<organism evidence="6 7">
    <name type="scientific">Chromobacterium phragmitis</name>
    <dbReference type="NCBI Taxonomy" id="2202141"/>
    <lineage>
        <taxon>Bacteria</taxon>
        <taxon>Pseudomonadati</taxon>
        <taxon>Pseudomonadota</taxon>
        <taxon>Betaproteobacteria</taxon>
        <taxon>Neisseriales</taxon>
        <taxon>Chromobacteriaceae</taxon>
        <taxon>Chromobacterium</taxon>
    </lineage>
</organism>
<evidence type="ECO:0000313" key="6">
    <source>
        <dbReference type="EMBL" id="MEO9384003.1"/>
    </source>
</evidence>
<evidence type="ECO:0000256" key="4">
    <source>
        <dbReference type="ARBA" id="ARBA00023163"/>
    </source>
</evidence>
<dbReference type="Proteomes" id="UP001462502">
    <property type="component" value="Unassembled WGS sequence"/>
</dbReference>
<protein>
    <submittedName>
        <fullName evidence="6">LysR family transcriptional regulator</fullName>
    </submittedName>
</protein>
<evidence type="ECO:0000313" key="7">
    <source>
        <dbReference type="Proteomes" id="UP001462502"/>
    </source>
</evidence>
<dbReference type="Gene3D" id="3.40.190.290">
    <property type="match status" value="1"/>
</dbReference>
<name>A0ABV0IRT5_9NEIS</name>
<dbReference type="SUPFAM" id="SSF53850">
    <property type="entry name" value="Periplasmic binding protein-like II"/>
    <property type="match status" value="1"/>
</dbReference>
<dbReference type="CDD" id="cd05466">
    <property type="entry name" value="PBP2_LTTR_substrate"/>
    <property type="match status" value="1"/>
</dbReference>
<dbReference type="PROSITE" id="PS50931">
    <property type="entry name" value="HTH_LYSR"/>
    <property type="match status" value="1"/>
</dbReference>
<dbReference type="SUPFAM" id="SSF46785">
    <property type="entry name" value="Winged helix' DNA-binding domain"/>
    <property type="match status" value="1"/>
</dbReference>
<dbReference type="Pfam" id="PF03466">
    <property type="entry name" value="LysR_substrate"/>
    <property type="match status" value="1"/>
</dbReference>
<keyword evidence="3" id="KW-0238">DNA-binding</keyword>
<proteinExistence type="inferred from homology"/>
<keyword evidence="2" id="KW-0805">Transcription regulation</keyword>
<evidence type="ECO:0000256" key="2">
    <source>
        <dbReference type="ARBA" id="ARBA00023015"/>
    </source>
</evidence>
<dbReference type="RefSeq" id="WP_347936844.1">
    <property type="nucleotide sequence ID" value="NZ_CP158160.1"/>
</dbReference>
<dbReference type="InterPro" id="IPR036390">
    <property type="entry name" value="WH_DNA-bd_sf"/>
</dbReference>
<dbReference type="PANTHER" id="PTHR30126">
    <property type="entry name" value="HTH-TYPE TRANSCRIPTIONAL REGULATOR"/>
    <property type="match status" value="1"/>
</dbReference>
<dbReference type="PANTHER" id="PTHR30126:SF98">
    <property type="entry name" value="HTH-TYPE TRANSCRIPTIONAL ACTIVATOR BAUR"/>
    <property type="match status" value="1"/>
</dbReference>
<dbReference type="InterPro" id="IPR005119">
    <property type="entry name" value="LysR_subst-bd"/>
</dbReference>
<dbReference type="InterPro" id="IPR000847">
    <property type="entry name" value="LysR_HTH_N"/>
</dbReference>
<keyword evidence="4" id="KW-0804">Transcription</keyword>
<reference evidence="6 7" key="1">
    <citation type="submission" date="2024-05" db="EMBL/GenBank/DDBJ databases">
        <authorList>
            <person name="De Oliveira J.P."/>
            <person name="Noriler S.A."/>
            <person name="De Oliveira A.G."/>
            <person name="Sipoli D.S."/>
        </authorList>
    </citation>
    <scope>NUCLEOTIDE SEQUENCE [LARGE SCALE GENOMIC DNA]</scope>
    <source>
        <strain evidence="6 7">LABIM192</strain>
    </source>
</reference>
<evidence type="ECO:0000256" key="3">
    <source>
        <dbReference type="ARBA" id="ARBA00023125"/>
    </source>
</evidence>
<evidence type="ECO:0000256" key="1">
    <source>
        <dbReference type="ARBA" id="ARBA00009437"/>
    </source>
</evidence>
<dbReference type="EMBL" id="JBDXMI010000001">
    <property type="protein sequence ID" value="MEO9384003.1"/>
    <property type="molecule type" value="Genomic_DNA"/>
</dbReference>
<comment type="similarity">
    <text evidence="1">Belongs to the LysR transcriptional regulatory family.</text>
</comment>
<dbReference type="Gene3D" id="1.10.10.10">
    <property type="entry name" value="Winged helix-like DNA-binding domain superfamily/Winged helix DNA-binding domain"/>
    <property type="match status" value="1"/>
</dbReference>
<keyword evidence="7" id="KW-1185">Reference proteome</keyword>